<feature type="transmembrane region" description="Helical" evidence="11">
    <location>
        <begin position="92"/>
        <end position="115"/>
    </location>
</feature>
<comment type="subcellular location">
    <subcellularLocation>
        <location evidence="1">Cell membrane</location>
        <topology evidence="1">Multi-pass membrane protein</topology>
    </subcellularLocation>
</comment>
<dbReference type="PANTHER" id="PTHR47755">
    <property type="entry name" value="CELL DIVISION PROTEIN FTSX"/>
    <property type="match status" value="1"/>
</dbReference>
<keyword evidence="5" id="KW-0132">Cell division</keyword>
<evidence type="ECO:0000256" key="2">
    <source>
        <dbReference type="ARBA" id="ARBA00007379"/>
    </source>
</evidence>
<sequence>MSQAASPGGGGRPRRHLLSRRRGAPVAGDGRAGQPEKEGAAVEPQAEIVRLPLGRPRRRRPWTLAANLFRLTVLGAVRSWRRNARLVGPALGTMALLLVFGGALGVSGVVGQVVLSYESRQASVLHVYIRDDASQDDVDALRHALTANRYVRGVSYVDKEAALVRAKQRPGLAELAAAAESNPFPASLEVQVDAPENVGKVAALAGPNSAADPTRPTSYNRDTYSRLRRFILIGSGIAAGFGLLVALITYAVSANSLRAVVLSRREELVTMEMLGASSWLLRGRLMTEGALTGGLAGILAALVLGAGVAAGAAADRHLFVQLLPGVTGLVAVVAGAAIAVAGATIGGAGSLFALRRLPS</sequence>
<evidence type="ECO:0000259" key="12">
    <source>
        <dbReference type="Pfam" id="PF02687"/>
    </source>
</evidence>
<dbReference type="InterPro" id="IPR003838">
    <property type="entry name" value="ABC3_permease_C"/>
</dbReference>
<evidence type="ECO:0000256" key="6">
    <source>
        <dbReference type="ARBA" id="ARBA00022692"/>
    </source>
</evidence>
<evidence type="ECO:0000256" key="11">
    <source>
        <dbReference type="SAM" id="Phobius"/>
    </source>
</evidence>
<feature type="domain" description="FtsX extracellular" evidence="13">
    <location>
        <begin position="126"/>
        <end position="203"/>
    </location>
</feature>
<keyword evidence="8 11" id="KW-0472">Membrane</keyword>
<dbReference type="Pfam" id="PF18075">
    <property type="entry name" value="FtsX_ECD"/>
    <property type="match status" value="1"/>
</dbReference>
<evidence type="ECO:0000256" key="5">
    <source>
        <dbReference type="ARBA" id="ARBA00022618"/>
    </source>
</evidence>
<accession>A0A934K705</accession>
<name>A0A934K705_9BACT</name>
<protein>
    <recommendedName>
        <fullName evidence="3">Cell division protein FtsX</fullName>
    </recommendedName>
</protein>
<feature type="transmembrane region" description="Helical" evidence="11">
    <location>
        <begin position="290"/>
        <end position="314"/>
    </location>
</feature>
<dbReference type="AlphaFoldDB" id="A0A934K705"/>
<dbReference type="Pfam" id="PF02687">
    <property type="entry name" value="FtsX"/>
    <property type="match status" value="1"/>
</dbReference>
<reference evidence="14" key="1">
    <citation type="submission" date="2020-10" db="EMBL/GenBank/DDBJ databases">
        <title>Ca. Dormibacterota MAGs.</title>
        <authorList>
            <person name="Montgomery K."/>
        </authorList>
    </citation>
    <scope>NUCLEOTIDE SEQUENCE [LARGE SCALE GENOMIC DNA]</scope>
    <source>
        <strain evidence="14">SC8812_S17_10</strain>
    </source>
</reference>
<keyword evidence="9" id="KW-0131">Cell cycle</keyword>
<feature type="domain" description="ABC3 transporter permease C-terminal" evidence="12">
    <location>
        <begin position="241"/>
        <end position="356"/>
    </location>
</feature>
<dbReference type="InterPro" id="IPR004513">
    <property type="entry name" value="FtsX"/>
</dbReference>
<evidence type="ECO:0000256" key="1">
    <source>
        <dbReference type="ARBA" id="ARBA00004651"/>
    </source>
</evidence>
<keyword evidence="15" id="KW-1185">Reference proteome</keyword>
<feature type="region of interest" description="Disordered" evidence="10">
    <location>
        <begin position="1"/>
        <end position="43"/>
    </location>
</feature>
<evidence type="ECO:0000256" key="3">
    <source>
        <dbReference type="ARBA" id="ARBA00021907"/>
    </source>
</evidence>
<evidence type="ECO:0000256" key="10">
    <source>
        <dbReference type="SAM" id="MobiDB-lite"/>
    </source>
</evidence>
<dbReference type="GO" id="GO:0051301">
    <property type="term" value="P:cell division"/>
    <property type="evidence" value="ECO:0007669"/>
    <property type="project" value="UniProtKB-KW"/>
</dbReference>
<keyword evidence="6 11" id="KW-0812">Transmembrane</keyword>
<evidence type="ECO:0000256" key="8">
    <source>
        <dbReference type="ARBA" id="ARBA00023136"/>
    </source>
</evidence>
<keyword evidence="4" id="KW-1003">Cell membrane</keyword>
<evidence type="ECO:0000259" key="13">
    <source>
        <dbReference type="Pfam" id="PF18075"/>
    </source>
</evidence>
<feature type="transmembrane region" description="Helical" evidence="11">
    <location>
        <begin position="230"/>
        <end position="252"/>
    </location>
</feature>
<dbReference type="InterPro" id="IPR040690">
    <property type="entry name" value="FtsX_ECD"/>
</dbReference>
<evidence type="ECO:0000313" key="15">
    <source>
        <dbReference type="Proteomes" id="UP000612893"/>
    </source>
</evidence>
<dbReference type="PANTHER" id="PTHR47755:SF1">
    <property type="entry name" value="CELL DIVISION PROTEIN FTSX"/>
    <property type="match status" value="1"/>
</dbReference>
<dbReference type="EMBL" id="JAEKNR010000069">
    <property type="protein sequence ID" value="MBJ7597601.1"/>
    <property type="molecule type" value="Genomic_DNA"/>
</dbReference>
<dbReference type="Proteomes" id="UP000612893">
    <property type="component" value="Unassembled WGS sequence"/>
</dbReference>
<gene>
    <name evidence="14" type="ORF">JF922_05890</name>
</gene>
<evidence type="ECO:0000256" key="4">
    <source>
        <dbReference type="ARBA" id="ARBA00022475"/>
    </source>
</evidence>
<keyword evidence="7 11" id="KW-1133">Transmembrane helix</keyword>
<proteinExistence type="inferred from homology"/>
<feature type="transmembrane region" description="Helical" evidence="11">
    <location>
        <begin position="326"/>
        <end position="354"/>
    </location>
</feature>
<organism evidence="14 15">
    <name type="scientific">Candidatus Nephthysia bennettiae</name>
    <dbReference type="NCBI Taxonomy" id="3127016"/>
    <lineage>
        <taxon>Bacteria</taxon>
        <taxon>Bacillati</taxon>
        <taxon>Candidatus Dormiibacterota</taxon>
        <taxon>Candidatus Dormibacteria</taxon>
        <taxon>Candidatus Dormibacterales</taxon>
        <taxon>Candidatus Dormibacteraceae</taxon>
        <taxon>Candidatus Nephthysia</taxon>
    </lineage>
</organism>
<feature type="compositionally biased region" description="Basic residues" evidence="10">
    <location>
        <begin position="12"/>
        <end position="23"/>
    </location>
</feature>
<dbReference type="RefSeq" id="WP_338199964.1">
    <property type="nucleotide sequence ID" value="NZ_JAEKNR010000069.1"/>
</dbReference>
<evidence type="ECO:0000256" key="9">
    <source>
        <dbReference type="ARBA" id="ARBA00023306"/>
    </source>
</evidence>
<evidence type="ECO:0000256" key="7">
    <source>
        <dbReference type="ARBA" id="ARBA00022989"/>
    </source>
</evidence>
<comment type="similarity">
    <text evidence="2">Belongs to the ABC-4 integral membrane protein family. FtsX subfamily.</text>
</comment>
<comment type="caution">
    <text evidence="14">The sequence shown here is derived from an EMBL/GenBank/DDBJ whole genome shotgun (WGS) entry which is preliminary data.</text>
</comment>
<dbReference type="GO" id="GO:0005886">
    <property type="term" value="C:plasma membrane"/>
    <property type="evidence" value="ECO:0007669"/>
    <property type="project" value="UniProtKB-SubCell"/>
</dbReference>
<dbReference type="Gene3D" id="3.30.70.3040">
    <property type="match status" value="1"/>
</dbReference>
<evidence type="ECO:0000313" key="14">
    <source>
        <dbReference type="EMBL" id="MBJ7597601.1"/>
    </source>
</evidence>